<dbReference type="GO" id="GO:0009824">
    <property type="term" value="F:AMP dimethylallyltransferase activity"/>
    <property type="evidence" value="ECO:0007669"/>
    <property type="project" value="TreeGrafter"/>
</dbReference>
<evidence type="ECO:0000256" key="2">
    <source>
        <dbReference type="ARBA" id="ARBA00022712"/>
    </source>
</evidence>
<dbReference type="Proteomes" id="UP000811246">
    <property type="component" value="Chromosome 15"/>
</dbReference>
<dbReference type="GO" id="GO:0006400">
    <property type="term" value="P:tRNA modification"/>
    <property type="evidence" value="ECO:0007669"/>
    <property type="project" value="TreeGrafter"/>
</dbReference>
<dbReference type="EMBL" id="CM031823">
    <property type="protein sequence ID" value="KAG6626923.1"/>
    <property type="molecule type" value="Genomic_DNA"/>
</dbReference>
<evidence type="ECO:0000313" key="5">
    <source>
        <dbReference type="EMBL" id="KAG6626923.1"/>
    </source>
</evidence>
<keyword evidence="4" id="KW-0067">ATP-binding</keyword>
<organism evidence="5 7">
    <name type="scientific">Carya illinoinensis</name>
    <name type="common">Pecan</name>
    <dbReference type="NCBI Taxonomy" id="32201"/>
    <lineage>
        <taxon>Eukaryota</taxon>
        <taxon>Viridiplantae</taxon>
        <taxon>Streptophyta</taxon>
        <taxon>Embryophyta</taxon>
        <taxon>Tracheophyta</taxon>
        <taxon>Spermatophyta</taxon>
        <taxon>Magnoliopsida</taxon>
        <taxon>eudicotyledons</taxon>
        <taxon>Gunneridae</taxon>
        <taxon>Pentapetalae</taxon>
        <taxon>rosids</taxon>
        <taxon>fabids</taxon>
        <taxon>Fagales</taxon>
        <taxon>Juglandaceae</taxon>
        <taxon>Carya</taxon>
    </lineage>
</organism>
<dbReference type="PANTHER" id="PTHR11088:SF86">
    <property type="entry name" value="ADENYLATE ISOPENTENYLTRANSFERASE 4-RELATED"/>
    <property type="match status" value="1"/>
</dbReference>
<dbReference type="Pfam" id="PF01715">
    <property type="entry name" value="IPPT"/>
    <property type="match status" value="2"/>
</dbReference>
<dbReference type="AlphaFoldDB" id="A0A8T1NDJ7"/>
<accession>A0A8T1NDJ7</accession>
<reference evidence="5" key="1">
    <citation type="submission" date="2020-12" db="EMBL/GenBank/DDBJ databases">
        <title>WGS assembly of Carya illinoinensis cv. Pawnee.</title>
        <authorList>
            <person name="Platts A."/>
            <person name="Shu S."/>
            <person name="Wright S."/>
            <person name="Barry K."/>
            <person name="Edger P."/>
            <person name="Pires J.C."/>
            <person name="Schmutz J."/>
        </authorList>
    </citation>
    <scope>NUCLEOTIDE SEQUENCE</scope>
    <source>
        <tissue evidence="5">Leaf</tissue>
    </source>
</reference>
<dbReference type="GO" id="GO:0052381">
    <property type="term" value="F:tRNA dimethylallyltransferase activity"/>
    <property type="evidence" value="ECO:0007669"/>
    <property type="project" value="TreeGrafter"/>
</dbReference>
<dbReference type="EMBL" id="CM031839">
    <property type="protein sequence ID" value="KAG6675087.1"/>
    <property type="molecule type" value="Genomic_DNA"/>
</dbReference>
<name>A0A8T1NDJ7_CARIL</name>
<dbReference type="PANTHER" id="PTHR11088">
    <property type="entry name" value="TRNA DIMETHYLALLYLTRANSFERASE"/>
    <property type="match status" value="1"/>
</dbReference>
<keyword evidence="1" id="KW-0808">Transferase</keyword>
<evidence type="ECO:0008006" key="8">
    <source>
        <dbReference type="Google" id="ProtNLM"/>
    </source>
</evidence>
<keyword evidence="2" id="KW-0203">Cytokinin biosynthesis</keyword>
<proteinExistence type="predicted"/>
<dbReference type="GO" id="GO:0005739">
    <property type="term" value="C:mitochondrion"/>
    <property type="evidence" value="ECO:0007669"/>
    <property type="project" value="TreeGrafter"/>
</dbReference>
<evidence type="ECO:0000256" key="3">
    <source>
        <dbReference type="ARBA" id="ARBA00022741"/>
    </source>
</evidence>
<dbReference type="GO" id="GO:0009691">
    <property type="term" value="P:cytokinin biosynthetic process"/>
    <property type="evidence" value="ECO:0007669"/>
    <property type="project" value="UniProtKB-KW"/>
</dbReference>
<evidence type="ECO:0000256" key="1">
    <source>
        <dbReference type="ARBA" id="ARBA00022679"/>
    </source>
</evidence>
<keyword evidence="7" id="KW-1185">Reference proteome</keyword>
<reference evidence="6" key="2">
    <citation type="submission" date="2021-01" db="EMBL/GenBank/DDBJ databases">
        <authorList>
            <person name="Lovell J.T."/>
            <person name="Bentley N."/>
            <person name="Bhattarai G."/>
            <person name="Jenkins J.W."/>
            <person name="Sreedasyam A."/>
            <person name="Alarcon Y."/>
            <person name="Bock C."/>
            <person name="Boston L."/>
            <person name="Carlson J."/>
            <person name="Cervantes K."/>
            <person name="Clermont K."/>
            <person name="Krom N."/>
            <person name="Kubenka K."/>
            <person name="Mamidi S."/>
            <person name="Mattison C."/>
            <person name="Monteros M."/>
            <person name="Pisani C."/>
            <person name="Plott C."/>
            <person name="Rajasekar S."/>
            <person name="Rhein H.S."/>
            <person name="Rohla C."/>
            <person name="Song M."/>
            <person name="Hilaire R.S."/>
            <person name="Shu S."/>
            <person name="Wells L."/>
            <person name="Wang X."/>
            <person name="Webber J."/>
            <person name="Heerema R.J."/>
            <person name="Klein P."/>
            <person name="Conner P."/>
            <person name="Grauke L."/>
            <person name="Grimwood J."/>
            <person name="Schmutz J."/>
            <person name="Randall J.J."/>
        </authorList>
    </citation>
    <scope>NUCLEOTIDE SEQUENCE</scope>
    <source>
        <tissue evidence="6">Leaf</tissue>
    </source>
</reference>
<gene>
    <name evidence="5" type="ORF">CIPAW_15G086300</name>
    <name evidence="6" type="ORF">I3842_15G082800</name>
</gene>
<evidence type="ECO:0000256" key="4">
    <source>
        <dbReference type="ARBA" id="ARBA00022840"/>
    </source>
</evidence>
<dbReference type="Proteomes" id="UP000811609">
    <property type="component" value="Chromosome 15"/>
</dbReference>
<dbReference type="InterPro" id="IPR039657">
    <property type="entry name" value="Dimethylallyltransferase"/>
</dbReference>
<evidence type="ECO:0000313" key="6">
    <source>
        <dbReference type="EMBL" id="KAG6675087.1"/>
    </source>
</evidence>
<sequence>MTLNPFQSSISHSCYSSRVLSLFFFSTASKPLRPCWPRMDSAPANTKIATARRQRKKEKIVVVLGATGAGKTRLSVELATRFQAEIVNSDKMQVYKGLDITTNKIPPLERRGIAHHLMGEFDPVDGEFTPAEFRHLAGSVISDIASRKNLPLVVGGSNSFVHALVVDRFNPQIDIFNGSHSLSSELRYNCCFLWVDVSFTVLSAYLSKRVDEMLDSGMFQELAEFYDPTETADSAGPPTGLRKAIGVPEFDRYFKKHPPGRSVGGADHGQKAAYEEAVREIKENTCQLAKRQIEKIGALRGGGWNLRRLDMTEPFREAMRPEGCGKRWSEIWESQVLEPSVKIVKHFLEE</sequence>
<keyword evidence="3" id="KW-0547">Nucleotide-binding</keyword>
<comment type="caution">
    <text evidence="5">The sequence shown here is derived from an EMBL/GenBank/DDBJ whole genome shotgun (WGS) entry which is preliminary data.</text>
</comment>
<evidence type="ECO:0000313" key="7">
    <source>
        <dbReference type="Proteomes" id="UP000811609"/>
    </source>
</evidence>
<dbReference type="GO" id="GO:0005524">
    <property type="term" value="F:ATP binding"/>
    <property type="evidence" value="ECO:0007669"/>
    <property type="project" value="UniProtKB-KW"/>
</dbReference>
<protein>
    <recommendedName>
        <fullName evidence="8">Adenylate isopentenyltransferase</fullName>
    </recommendedName>
</protein>